<dbReference type="RefSeq" id="WP_045695301.1">
    <property type="nucleotide sequence ID" value="NZ_JZKH01000019.1"/>
</dbReference>
<feature type="region of interest" description="Disordered" evidence="1">
    <location>
        <begin position="1"/>
        <end position="43"/>
    </location>
</feature>
<sequence>MRKQTATATPTASAAPIPNFIKDGTFRKPAAAPDPSVEVKAPEPDAMGAWDVTSGSVVIYSPGLAQAGHQAADIGAAVLEQDFEAPVGAKVEITWTHSRNSDASCPQTNQAYGAQVLDPNGQTVVSHSYEPDGVGFSPIPSDKTLKFTVNSGSPYTLRFTGRTPDSCGALIYNVVGQGTGRS</sequence>
<reference evidence="2 3" key="1">
    <citation type="submission" date="2015-02" db="EMBL/GenBank/DDBJ databases">
        <authorList>
            <person name="Ju K.-S."/>
            <person name="Doroghazi J.R."/>
            <person name="Metcalf W."/>
        </authorList>
    </citation>
    <scope>NUCLEOTIDE SEQUENCE [LARGE SCALE GENOMIC DNA]</scope>
    <source>
        <strain evidence="2 3">ATCC 31215</strain>
    </source>
</reference>
<accession>A0A0F2TH81</accession>
<gene>
    <name evidence="2" type="ORF">VM95_12090</name>
</gene>
<proteinExistence type="predicted"/>
<dbReference type="OrthoDB" id="4241129at2"/>
<evidence type="ECO:0000313" key="3">
    <source>
        <dbReference type="Proteomes" id="UP000033699"/>
    </source>
</evidence>
<evidence type="ECO:0000313" key="2">
    <source>
        <dbReference type="EMBL" id="KJS61901.1"/>
    </source>
</evidence>
<dbReference type="Proteomes" id="UP000033699">
    <property type="component" value="Unassembled WGS sequence"/>
</dbReference>
<dbReference type="PATRIC" id="fig|359131.3.peg.2350"/>
<organism evidence="2 3">
    <name type="scientific">Streptomyces rubellomurinus (strain ATCC 31215)</name>
    <dbReference type="NCBI Taxonomy" id="359131"/>
    <lineage>
        <taxon>Bacteria</taxon>
        <taxon>Bacillati</taxon>
        <taxon>Actinomycetota</taxon>
        <taxon>Actinomycetes</taxon>
        <taxon>Kitasatosporales</taxon>
        <taxon>Streptomycetaceae</taxon>
        <taxon>Streptomyces</taxon>
    </lineage>
</organism>
<name>A0A0F2TH81_STRR3</name>
<dbReference type="AlphaFoldDB" id="A0A0F2TH81"/>
<feature type="compositionally biased region" description="Low complexity" evidence="1">
    <location>
        <begin position="1"/>
        <end position="16"/>
    </location>
</feature>
<keyword evidence="3" id="KW-1185">Reference proteome</keyword>
<dbReference type="EMBL" id="JZKH01000019">
    <property type="protein sequence ID" value="KJS61901.1"/>
    <property type="molecule type" value="Genomic_DNA"/>
</dbReference>
<comment type="caution">
    <text evidence="2">The sequence shown here is derived from an EMBL/GenBank/DDBJ whole genome shotgun (WGS) entry which is preliminary data.</text>
</comment>
<protein>
    <submittedName>
        <fullName evidence="2">Uncharacterized protein</fullName>
    </submittedName>
</protein>
<evidence type="ECO:0000256" key="1">
    <source>
        <dbReference type="SAM" id="MobiDB-lite"/>
    </source>
</evidence>